<evidence type="ECO:0000256" key="9">
    <source>
        <dbReference type="ARBA" id="ARBA00022968"/>
    </source>
</evidence>
<sequence>MFFETRKFLPLFVGIMTGVIVISLKSKYENKVILCTNDKSRKKHADLHSKIGKQYEIQSDLNKAVKQTYLLNTEEAEKLRSSIRILCYINTIPKTHKTKAIYAKNTWAKRCTKYIFMSSVYDKELPTVKLNLSYPESRQHLWSKMRAILRYVYQYRNDYDYFLKADDDTFVIMENLRSVLHQHNPKDPFMIGYNFPYLTKNGYFSGGAGYALSQEALKRIVEQAIDKHPSCPTYDEDKEDVKLSMCGQPVGVKLYHMVDLNGTFPFTWRREQRNYYLFQWRSLEGEFISLVHPKKSAKNSKSPTSTSKTADHLHDPSDLLSDHLISLHYVQPFYMYLLEFVLYYLRPIQEMDYLNV</sequence>
<evidence type="ECO:0000256" key="8">
    <source>
        <dbReference type="ARBA" id="ARBA00022741"/>
    </source>
</evidence>
<comment type="subcellular location">
    <subcellularLocation>
        <location evidence="1">Membrane</location>
        <topology evidence="1">Single-pass type II membrane protein</topology>
    </subcellularLocation>
</comment>
<protein>
    <recommendedName>
        <fullName evidence="4">N-acetylgalactosaminide beta-1,3-galactosyltransferase</fullName>
        <ecNumber evidence="4">2.4.1.122</ecNumber>
    </recommendedName>
</protein>
<dbReference type="WBParaSite" id="SRDH1_25760.1">
    <property type="protein sequence ID" value="SRDH1_25760.1"/>
    <property type="gene ID" value="SRDH1_25760"/>
</dbReference>
<keyword evidence="8" id="KW-0547">Nucleotide-binding</keyword>
<accession>A0AA85EVQ4</accession>
<dbReference type="PANTHER" id="PTHR23033:SF8">
    <property type="entry name" value="HEXOSYLTRANSFERASE"/>
    <property type="match status" value="1"/>
</dbReference>
<dbReference type="InterPro" id="IPR026050">
    <property type="entry name" value="C1GALT1/C1GALT1_chp1"/>
</dbReference>
<evidence type="ECO:0000256" key="11">
    <source>
        <dbReference type="ARBA" id="ARBA00023136"/>
    </source>
</evidence>
<dbReference type="GO" id="GO:0016263">
    <property type="term" value="F:glycoprotein-N-acetylgalactosamine 3-beta-galactosyltransferase activity"/>
    <property type="evidence" value="ECO:0007669"/>
    <property type="project" value="UniProtKB-EC"/>
</dbReference>
<reference evidence="13" key="1">
    <citation type="submission" date="2022-06" db="EMBL/GenBank/DDBJ databases">
        <authorList>
            <person name="Berger JAMES D."/>
            <person name="Berger JAMES D."/>
        </authorList>
    </citation>
    <scope>NUCLEOTIDE SEQUENCE [LARGE SCALE GENOMIC DNA]</scope>
</reference>
<keyword evidence="11" id="KW-0472">Membrane</keyword>
<dbReference type="GO" id="GO:0016020">
    <property type="term" value="C:membrane"/>
    <property type="evidence" value="ECO:0007669"/>
    <property type="project" value="UniProtKB-SubCell"/>
</dbReference>
<reference evidence="14" key="2">
    <citation type="submission" date="2023-11" db="UniProtKB">
        <authorList>
            <consortium name="WormBaseParasite"/>
        </authorList>
    </citation>
    <scope>IDENTIFICATION</scope>
</reference>
<evidence type="ECO:0000313" key="14">
    <source>
        <dbReference type="WBParaSite" id="SRDH1_25760.1"/>
    </source>
</evidence>
<keyword evidence="9" id="KW-0735">Signal-anchor</keyword>
<feature type="domain" description="Fringe-like glycosyltransferase" evidence="12">
    <location>
        <begin position="85"/>
        <end position="257"/>
    </location>
</feature>
<keyword evidence="5" id="KW-0328">Glycosyltransferase</keyword>
<dbReference type="InterPro" id="IPR003378">
    <property type="entry name" value="Fringe-like_glycosylTrfase"/>
</dbReference>
<evidence type="ECO:0000256" key="1">
    <source>
        <dbReference type="ARBA" id="ARBA00004606"/>
    </source>
</evidence>
<keyword evidence="13" id="KW-1185">Reference proteome</keyword>
<comment type="similarity">
    <text evidence="3">Belongs to the glycosyltransferase 31 family. Beta3-Gal-T subfamily.</text>
</comment>
<proteinExistence type="inferred from homology"/>
<evidence type="ECO:0000256" key="4">
    <source>
        <dbReference type="ARBA" id="ARBA00012557"/>
    </source>
</evidence>
<evidence type="ECO:0000256" key="2">
    <source>
        <dbReference type="ARBA" id="ARBA00004922"/>
    </source>
</evidence>
<keyword evidence="7" id="KW-0812">Transmembrane</keyword>
<evidence type="ECO:0000256" key="10">
    <source>
        <dbReference type="ARBA" id="ARBA00022989"/>
    </source>
</evidence>
<evidence type="ECO:0000256" key="6">
    <source>
        <dbReference type="ARBA" id="ARBA00022679"/>
    </source>
</evidence>
<dbReference type="PANTHER" id="PTHR23033">
    <property type="entry name" value="BETA1,3-GALACTOSYLTRANSFERASE"/>
    <property type="match status" value="1"/>
</dbReference>
<keyword evidence="6" id="KW-0808">Transferase</keyword>
<evidence type="ECO:0000313" key="13">
    <source>
        <dbReference type="Proteomes" id="UP000050792"/>
    </source>
</evidence>
<dbReference type="Proteomes" id="UP000050792">
    <property type="component" value="Unassembled WGS sequence"/>
</dbReference>
<comment type="pathway">
    <text evidence="2">Protein modification; protein glycosylation.</text>
</comment>
<evidence type="ECO:0000256" key="3">
    <source>
        <dbReference type="ARBA" id="ARBA00006462"/>
    </source>
</evidence>
<evidence type="ECO:0000256" key="5">
    <source>
        <dbReference type="ARBA" id="ARBA00022676"/>
    </source>
</evidence>
<dbReference type="Pfam" id="PF02434">
    <property type="entry name" value="Fringe"/>
    <property type="match status" value="1"/>
</dbReference>
<name>A0AA85EVQ4_9TREM</name>
<organism evidence="13 14">
    <name type="scientific">Schistosoma rodhaini</name>
    <dbReference type="NCBI Taxonomy" id="6188"/>
    <lineage>
        <taxon>Eukaryota</taxon>
        <taxon>Metazoa</taxon>
        <taxon>Spiralia</taxon>
        <taxon>Lophotrochozoa</taxon>
        <taxon>Platyhelminthes</taxon>
        <taxon>Trematoda</taxon>
        <taxon>Digenea</taxon>
        <taxon>Strigeidida</taxon>
        <taxon>Schistosomatoidea</taxon>
        <taxon>Schistosomatidae</taxon>
        <taxon>Schistosoma</taxon>
    </lineage>
</organism>
<evidence type="ECO:0000256" key="7">
    <source>
        <dbReference type="ARBA" id="ARBA00022692"/>
    </source>
</evidence>
<dbReference type="Gene3D" id="3.90.550.50">
    <property type="match status" value="1"/>
</dbReference>
<dbReference type="GO" id="GO:0000166">
    <property type="term" value="F:nucleotide binding"/>
    <property type="evidence" value="ECO:0007669"/>
    <property type="project" value="UniProtKB-KW"/>
</dbReference>
<dbReference type="EC" id="2.4.1.122" evidence="4"/>
<keyword evidence="10" id="KW-1133">Transmembrane helix</keyword>
<evidence type="ECO:0000259" key="12">
    <source>
        <dbReference type="Pfam" id="PF02434"/>
    </source>
</evidence>
<dbReference type="AlphaFoldDB" id="A0AA85EVQ4"/>